<dbReference type="PROSITE" id="PS51669">
    <property type="entry name" value="4FE4S_MOW_BIS_MGD"/>
    <property type="match status" value="1"/>
</dbReference>
<evidence type="ECO:0000256" key="3">
    <source>
        <dbReference type="ARBA" id="ARBA00022737"/>
    </source>
</evidence>
<keyword evidence="1" id="KW-0004">4Fe-4S</keyword>
<dbReference type="GO" id="GO:0008137">
    <property type="term" value="F:NADH dehydrogenase (ubiquinone) activity"/>
    <property type="evidence" value="ECO:0007669"/>
    <property type="project" value="InterPro"/>
</dbReference>
<dbReference type="SUPFAM" id="SSF46548">
    <property type="entry name" value="alpha-helical ferredoxin"/>
    <property type="match status" value="1"/>
</dbReference>
<evidence type="ECO:0000313" key="8">
    <source>
        <dbReference type="EMBL" id="AIF68744.1"/>
    </source>
</evidence>
<dbReference type="Proteomes" id="UP000027981">
    <property type="component" value="Chromosome"/>
</dbReference>
<dbReference type="InterPro" id="IPR006963">
    <property type="entry name" value="Mopterin_OxRdtase_4Fe-4S_dom"/>
</dbReference>
<protein>
    <submittedName>
        <fullName evidence="8">Glutamate synthase</fullName>
    </submittedName>
</protein>
<dbReference type="GO" id="GO:0051539">
    <property type="term" value="F:4 iron, 4 sulfur cluster binding"/>
    <property type="evidence" value="ECO:0007669"/>
    <property type="project" value="UniProtKB-KW"/>
</dbReference>
<dbReference type="PRINTS" id="PR00419">
    <property type="entry name" value="ADXRDTASE"/>
</dbReference>
<dbReference type="SUPFAM" id="SSF54862">
    <property type="entry name" value="4Fe-4S ferredoxins"/>
    <property type="match status" value="1"/>
</dbReference>
<dbReference type="InterPro" id="IPR000283">
    <property type="entry name" value="NADH_UbQ_OxRdtase_75kDa_su_CS"/>
</dbReference>
<dbReference type="PROSITE" id="PS00641">
    <property type="entry name" value="COMPLEX1_75K_1"/>
    <property type="match status" value="1"/>
</dbReference>
<dbReference type="InterPro" id="IPR001041">
    <property type="entry name" value="2Fe-2S_ferredoxin-type"/>
</dbReference>
<dbReference type="GO" id="GO:0042773">
    <property type="term" value="P:ATP synthesis coupled electron transport"/>
    <property type="evidence" value="ECO:0007669"/>
    <property type="project" value="InterPro"/>
</dbReference>
<dbReference type="SMART" id="SM00926">
    <property type="entry name" value="Molybdop_Fe4S4"/>
    <property type="match status" value="1"/>
</dbReference>
<dbReference type="Gene3D" id="3.50.50.60">
    <property type="entry name" value="FAD/NAD(P)-binding domain"/>
    <property type="match status" value="2"/>
</dbReference>
<reference evidence="9" key="1">
    <citation type="submission" date="2013-06" db="EMBL/GenBank/DDBJ databases">
        <title>Complete Genome Sequence of Hyperthermophilic Palaeococcus pacificus DY20341T, Isolated from a Deep-Sea Hydrothermal Sediments.</title>
        <authorList>
            <person name="Zeng X."/>
            <person name="Shao Z."/>
        </authorList>
    </citation>
    <scope>NUCLEOTIDE SEQUENCE [LARGE SCALE GENOMIC DNA]</scope>
    <source>
        <strain evidence="9">DY20341</strain>
    </source>
</reference>
<dbReference type="InterPro" id="IPR023753">
    <property type="entry name" value="FAD/NAD-binding_dom"/>
</dbReference>
<dbReference type="CDD" id="cd00207">
    <property type="entry name" value="fer2"/>
    <property type="match status" value="1"/>
</dbReference>
<dbReference type="GO" id="GO:0016491">
    <property type="term" value="F:oxidoreductase activity"/>
    <property type="evidence" value="ECO:0007669"/>
    <property type="project" value="InterPro"/>
</dbReference>
<keyword evidence="3" id="KW-0677">Repeat</keyword>
<dbReference type="HOGENOM" id="CLU_000422_0_0_2"/>
<dbReference type="InterPro" id="IPR036010">
    <property type="entry name" value="2Fe-2S_ferredoxin-like_sf"/>
</dbReference>
<name>A0A075LR06_9EURY</name>
<evidence type="ECO:0000259" key="6">
    <source>
        <dbReference type="PROSITE" id="PS51085"/>
    </source>
</evidence>
<dbReference type="PANTHER" id="PTHR42783">
    <property type="entry name" value="GLUTAMATE SYNTHASE [NADPH] SMALL CHAIN"/>
    <property type="match status" value="1"/>
</dbReference>
<dbReference type="Gene3D" id="1.10.1060.10">
    <property type="entry name" value="Alpha-helical ferredoxin"/>
    <property type="match status" value="1"/>
</dbReference>
<keyword evidence="4" id="KW-0408">Iron</keyword>
<dbReference type="RefSeq" id="WP_048164272.1">
    <property type="nucleotide sequence ID" value="NZ_CP006019.1"/>
</dbReference>
<dbReference type="AlphaFoldDB" id="A0A075LR06"/>
<dbReference type="PROSITE" id="PS51085">
    <property type="entry name" value="2FE2S_FER_2"/>
    <property type="match status" value="1"/>
</dbReference>
<accession>A0A075LR06</accession>
<dbReference type="eggNOG" id="arCOG00349">
    <property type="taxonomic scope" value="Archaea"/>
</dbReference>
<dbReference type="SUPFAM" id="SSF51971">
    <property type="entry name" value="Nucleotide-binding domain"/>
    <property type="match status" value="1"/>
</dbReference>
<dbReference type="GO" id="GO:0046872">
    <property type="term" value="F:metal ion binding"/>
    <property type="evidence" value="ECO:0007669"/>
    <property type="project" value="UniProtKB-KW"/>
</dbReference>
<dbReference type="Pfam" id="PF22117">
    <property type="entry name" value="Fer4_Nqo3"/>
    <property type="match status" value="1"/>
</dbReference>
<evidence type="ECO:0000256" key="1">
    <source>
        <dbReference type="ARBA" id="ARBA00022485"/>
    </source>
</evidence>
<dbReference type="Pfam" id="PF07992">
    <property type="entry name" value="Pyr_redox_2"/>
    <property type="match status" value="1"/>
</dbReference>
<dbReference type="InterPro" id="IPR028261">
    <property type="entry name" value="DPD_II"/>
</dbReference>
<dbReference type="eggNOG" id="arCOG01292">
    <property type="taxonomic scope" value="Archaea"/>
</dbReference>
<sequence length="966" mass="107787">MVKVIINGKEMEVPDDKTLLKILREKGEHIPGLCYDDEIDPYGSCRLCLVETPRGLTTSCTLKPMEGLAIETLNDRIVEMRRTALELMLSDHYGDCIGPCQKGCPAHSDVQGYLALIAMGKYHEAVKLMKEKYILPAVLGRVCPAFCEDECRRNLVEEPLAIRQLKRYAADYDLEHGPWMPEIPPSTGKKVAVVGGGPAGLACAYYLRTMGHDVTIFEAMPKLGGMMRYGIPPYRLPRDVLDKDIATVIDTGIEVKTSCALGKDVTLEELREKYDAVFLGVGAWKSRKMGIEGEDLEGVMHGIEFLRKVNMGEKVELGKRVIVVGGGNTAMDVARTALRLGAEVTVVYRRSREEMPANEREVEEAEEEGVKFMFLTNPVRILGERKVEKVELIKMKLGEPDASGRRRPIPIEGSNFTVEADNVILAIGQYCDEEFLKSLGIEAKRGKALVDDVTLQTSIEGVFAAGDLVLGPSTVIESIATGRRAAIMIDLYLKGKLEKAEKALLEPSKRIMEIVDDEDLYRVLFDLKPYNHWKDVSEEDYAHVERIPRVKAKLKDAGERAKSFEEVELTLSEEEVLKEAQRCMSCGCMEVFRCKLREYATLYDAKQYAFVGEQNAFELDESHPSVVLDNNKCVLCGRCVNLTQEVIGEGVLDYTFRGFKTMISPPLGTKLSDMEGQFIGDMIDVCPTGAISEKLPFVKPGPWKTTPVATVCNGCGLGCEMNIEVYGDMLVRASSKLLSWNNGHICDKGRFERLWDQKLEKPILNGREITWEEAKAVIKEKLCNLAIVLTPEVTQEEALYFKELAEKHNLKLGALVKEGISTATLEDLRKAKRVLVKADLNKYPYLKVLLNGKELVEENYDMAILEAPAEPLDVPTLILHEGVNEVGLLKLGIKGIPKAETYLVIGRLKEKLDGFTIVLGEGEGNLIIPYKAWAEKEGTVINVFNMELRVGKAREFKVDVEELLFL</sequence>
<dbReference type="NCBIfam" id="NF009410">
    <property type="entry name" value="PRK12771.1"/>
    <property type="match status" value="1"/>
</dbReference>
<dbReference type="Gene3D" id="2.20.25.90">
    <property type="entry name" value="ADC-like domains"/>
    <property type="match status" value="1"/>
</dbReference>
<proteinExistence type="predicted"/>
<dbReference type="SUPFAM" id="SSF54292">
    <property type="entry name" value="2Fe-2S ferredoxin-like"/>
    <property type="match status" value="1"/>
</dbReference>
<organism evidence="8 9">
    <name type="scientific">Palaeococcus pacificus DY20341</name>
    <dbReference type="NCBI Taxonomy" id="1343739"/>
    <lineage>
        <taxon>Archaea</taxon>
        <taxon>Methanobacteriati</taxon>
        <taxon>Methanobacteriota</taxon>
        <taxon>Thermococci</taxon>
        <taxon>Thermococcales</taxon>
        <taxon>Thermococcaceae</taxon>
        <taxon>Palaeococcus</taxon>
    </lineage>
</organism>
<feature type="domain" description="2Fe-2S ferredoxin-type" evidence="6">
    <location>
        <begin position="1"/>
        <end position="76"/>
    </location>
</feature>
<evidence type="ECO:0000256" key="2">
    <source>
        <dbReference type="ARBA" id="ARBA00022723"/>
    </source>
</evidence>
<dbReference type="PANTHER" id="PTHR42783:SF3">
    <property type="entry name" value="GLUTAMATE SYNTHASE [NADPH] SMALL CHAIN-RELATED"/>
    <property type="match status" value="1"/>
</dbReference>
<dbReference type="FunFam" id="3.30.70.20:FF:000035">
    <property type="entry name" value="Iron hydrogenase 1"/>
    <property type="match status" value="1"/>
</dbReference>
<keyword evidence="2" id="KW-0479">Metal-binding</keyword>
<gene>
    <name evidence="8" type="ORF">PAP_01520</name>
</gene>
<dbReference type="OrthoDB" id="27922at2157"/>
<dbReference type="KEGG" id="ppac:PAP_01520"/>
<dbReference type="InterPro" id="IPR009051">
    <property type="entry name" value="Helical_ferredxn"/>
</dbReference>
<dbReference type="InterPro" id="IPR036188">
    <property type="entry name" value="FAD/NAD-bd_sf"/>
</dbReference>
<evidence type="ECO:0000256" key="5">
    <source>
        <dbReference type="ARBA" id="ARBA00023014"/>
    </source>
</evidence>
<dbReference type="Gene3D" id="3.30.70.20">
    <property type="match status" value="1"/>
</dbReference>
<feature type="domain" description="4Fe-4S Mo/W bis-MGD-type" evidence="7">
    <location>
        <begin position="705"/>
        <end position="760"/>
    </location>
</feature>
<evidence type="ECO:0000259" key="7">
    <source>
        <dbReference type="PROSITE" id="PS51669"/>
    </source>
</evidence>
<dbReference type="eggNOG" id="arCOG04862">
    <property type="taxonomic scope" value="Archaea"/>
</dbReference>
<keyword evidence="5" id="KW-0411">Iron-sulfur</keyword>
<evidence type="ECO:0000313" key="9">
    <source>
        <dbReference type="Proteomes" id="UP000027981"/>
    </source>
</evidence>
<keyword evidence="9" id="KW-1185">Reference proteome</keyword>
<evidence type="ECO:0000256" key="4">
    <source>
        <dbReference type="ARBA" id="ARBA00023004"/>
    </source>
</evidence>
<dbReference type="InterPro" id="IPR054351">
    <property type="entry name" value="NADH_UbQ_OxRdtase_ferredoxin"/>
</dbReference>
<dbReference type="Pfam" id="PF14691">
    <property type="entry name" value="Fer4_20"/>
    <property type="match status" value="1"/>
</dbReference>
<dbReference type="Pfam" id="PF13510">
    <property type="entry name" value="Fer2_4"/>
    <property type="match status" value="1"/>
</dbReference>
<dbReference type="STRING" id="1343739.PAP_01520"/>
<reference evidence="8 9" key="2">
    <citation type="journal article" date="2015" name="Genome Announc.">
        <title>Complete Genome Sequence of Hyperthermophilic Piezophilic Archaeon Palaeococcus pacificus DY20341T, Isolated from Deep-Sea Hydrothermal Sediments.</title>
        <authorList>
            <person name="Zeng X."/>
            <person name="Jebbar M."/>
            <person name="Shao Z."/>
        </authorList>
    </citation>
    <scope>NUCLEOTIDE SEQUENCE [LARGE SCALE GENOMIC DNA]</scope>
    <source>
        <strain evidence="8 9">DY20341</strain>
    </source>
</reference>
<dbReference type="Pfam" id="PF04879">
    <property type="entry name" value="Molybdop_Fe4S4"/>
    <property type="match status" value="1"/>
</dbReference>
<dbReference type="GO" id="GO:0016020">
    <property type="term" value="C:membrane"/>
    <property type="evidence" value="ECO:0007669"/>
    <property type="project" value="InterPro"/>
</dbReference>
<dbReference type="EMBL" id="CP006019">
    <property type="protein sequence ID" value="AIF68744.1"/>
    <property type="molecule type" value="Genomic_DNA"/>
</dbReference>
<dbReference type="GeneID" id="24841437"/>
<dbReference type="SUPFAM" id="SSF53706">
    <property type="entry name" value="Formate dehydrogenase/DMSO reductase, domains 1-3"/>
    <property type="match status" value="1"/>
</dbReference>